<dbReference type="Proteomes" id="UP000323386">
    <property type="component" value="Unassembled WGS sequence"/>
</dbReference>
<organism evidence="2 3">
    <name type="scientific">Pseudozyma flocculosa</name>
    <dbReference type="NCBI Taxonomy" id="84751"/>
    <lineage>
        <taxon>Eukaryota</taxon>
        <taxon>Fungi</taxon>
        <taxon>Dikarya</taxon>
        <taxon>Basidiomycota</taxon>
        <taxon>Ustilaginomycotina</taxon>
        <taxon>Ustilaginomycetes</taxon>
        <taxon>Ustilaginales</taxon>
        <taxon>Ustilaginaceae</taxon>
        <taxon>Pseudozyma</taxon>
    </lineage>
</organism>
<dbReference type="AlphaFoldDB" id="A0A5C3F5G9"/>
<feature type="region of interest" description="Disordered" evidence="1">
    <location>
        <begin position="781"/>
        <end position="810"/>
    </location>
</feature>
<feature type="region of interest" description="Disordered" evidence="1">
    <location>
        <begin position="446"/>
        <end position="652"/>
    </location>
</feature>
<sequence>MLNQDLDQRHLASAPAPSTSASPTATRSSPESTDTSASNTAPATPPCFAARSASASTDAIALCGDESIAANSDRPTHRGITSQPRIRPQQGHLLSSYDPKQDPYTASMEAKLPTSPPTRPVSTSLSNCLDLRQEAAARLLTSSTVVHEQPSMEQPTRTAPAFSPTDRASADEASFADDVNDDDDDGDEHDDETDGFFSLDMDLDIDAPPSQITPGRVLGQSPLTGSSTPASQQAAPAAPATAASAHRASSFGASHSASPLPSFRRRDSRQDDTAPSPSFGPIVPEVDRRGNLEYKLKILPPTRERFDRLVTQLKWRLLEGGGLAVYEIGVLDDGTLIGLDGASMRDSLKLLSAMGREVGARCEVRRVLALERQAKQGSALGSPPSSPDPSEDADSAKGRDGGAISVRALDDAEARQVLTPVAGSAPSEDGHEHALHDAAGADTVGSYGFALSDGEYGDDDDDDDNDDDESAGNEAESATADGMLPGGPSDRGAAITPPGAIEVVESSDEEGFGFSLSIDGDTASDLGAQPGAPPTADEAGTAHSPPFPPDVVSANGSRSNRDVCLAGGGAADSSEGRLGPLDFAATPENAPATLEANGHAGDAPAARLEDSNGAQSAGQATAVPVAMPANGVERHVDQPSSNDEADPPALDPDFAAIDVKGLQSFALANGGARNGLRDGSNPGATLVNHSAPLGGRRGRDGRVPFADPALIVDPVSPTDYELLVGRQVKVNVGKLPKRRGKRRGASGWRIDSEDDRDGTGASLERRMRRLAELKAAERAGAGQLPAAGSGTNGALRQDASGISNSNSSSGNSIAQELVQQMLALQLAYPELRPRQDQGDAGIAEDGGSHGSSDGRAAVYRQPPFKAFDQDAVSPFLALDDAEIESARDADGIRELFQRKRQEILKARRAYKQSQRHQQQQVAAQATDESGASGITFLDPSTRADASRRREADTSATGPLSVDDLEALRQAKMQEVADTSQPKTMRAQARARAAALAAAAAATSAPPNHPPLSSISATTTTTPAATTTGNEAGAPPHLPPSPSLDTFAGYEAVMSDLGMVSERATLRARPDEGEAGAKRGGRMRLIVEAVVRRHVVRQGTGQQATAPRDEEGRRQQQQVETGAG</sequence>
<feature type="region of interest" description="Disordered" evidence="1">
    <location>
        <begin position="735"/>
        <end position="763"/>
    </location>
</feature>
<feature type="region of interest" description="Disordered" evidence="1">
    <location>
        <begin position="835"/>
        <end position="856"/>
    </location>
</feature>
<feature type="compositionally biased region" description="Acidic residues" evidence="1">
    <location>
        <begin position="174"/>
        <end position="194"/>
    </location>
</feature>
<evidence type="ECO:0000256" key="1">
    <source>
        <dbReference type="SAM" id="MobiDB-lite"/>
    </source>
</evidence>
<dbReference type="OrthoDB" id="248233at2759"/>
<feature type="compositionally biased region" description="Low complexity" evidence="1">
    <location>
        <begin position="915"/>
        <end position="925"/>
    </location>
</feature>
<proteinExistence type="predicted"/>
<feature type="region of interest" description="Disordered" evidence="1">
    <location>
        <begin position="911"/>
        <end position="963"/>
    </location>
</feature>
<feature type="compositionally biased region" description="Acidic residues" evidence="1">
    <location>
        <begin position="455"/>
        <end position="471"/>
    </location>
</feature>
<feature type="region of interest" description="Disordered" evidence="1">
    <location>
        <begin position="374"/>
        <end position="401"/>
    </location>
</feature>
<accession>A0A5C3F5G9</accession>
<evidence type="ECO:0000313" key="2">
    <source>
        <dbReference type="EMBL" id="SPO39738.1"/>
    </source>
</evidence>
<feature type="compositionally biased region" description="Basic and acidic residues" evidence="1">
    <location>
        <begin position="1"/>
        <end position="10"/>
    </location>
</feature>
<feature type="compositionally biased region" description="Low complexity" evidence="1">
    <location>
        <begin position="1016"/>
        <end position="1027"/>
    </location>
</feature>
<feature type="region of interest" description="Disordered" evidence="1">
    <location>
        <begin position="140"/>
        <end position="285"/>
    </location>
</feature>
<name>A0A5C3F5G9_9BASI</name>
<feature type="region of interest" description="Disordered" evidence="1">
    <location>
        <begin position="669"/>
        <end position="700"/>
    </location>
</feature>
<dbReference type="EMBL" id="OOIP01000015">
    <property type="protein sequence ID" value="SPO39738.1"/>
    <property type="molecule type" value="Genomic_DNA"/>
</dbReference>
<keyword evidence="3" id="KW-1185">Reference proteome</keyword>
<feature type="compositionally biased region" description="Low complexity" evidence="1">
    <location>
        <begin position="800"/>
        <end position="810"/>
    </location>
</feature>
<feature type="compositionally biased region" description="Basic residues" evidence="1">
    <location>
        <begin position="735"/>
        <end position="744"/>
    </location>
</feature>
<feature type="compositionally biased region" description="Low complexity" evidence="1">
    <location>
        <begin position="12"/>
        <end position="33"/>
    </location>
</feature>
<feature type="region of interest" description="Disordered" evidence="1">
    <location>
        <begin position="1095"/>
        <end position="1123"/>
    </location>
</feature>
<feature type="compositionally biased region" description="Polar residues" evidence="1">
    <location>
        <begin position="140"/>
        <end position="157"/>
    </location>
</feature>
<reference evidence="2 3" key="1">
    <citation type="submission" date="2018-03" db="EMBL/GenBank/DDBJ databases">
        <authorList>
            <person name="Guldener U."/>
        </authorList>
    </citation>
    <scope>NUCLEOTIDE SEQUENCE [LARGE SCALE GENOMIC DNA]</scope>
    <source>
        <strain evidence="2 3">DAOM196992</strain>
    </source>
</reference>
<feature type="region of interest" description="Disordered" evidence="1">
    <location>
        <begin position="66"/>
        <end position="127"/>
    </location>
</feature>
<feature type="region of interest" description="Disordered" evidence="1">
    <location>
        <begin position="1"/>
        <end position="51"/>
    </location>
</feature>
<evidence type="ECO:0000313" key="3">
    <source>
        <dbReference type="Proteomes" id="UP000323386"/>
    </source>
</evidence>
<feature type="region of interest" description="Disordered" evidence="1">
    <location>
        <begin position="997"/>
        <end position="1042"/>
    </location>
</feature>
<gene>
    <name evidence="2" type="ORF">PSFLO_05219</name>
</gene>
<feature type="compositionally biased region" description="Low complexity" evidence="1">
    <location>
        <begin position="226"/>
        <end position="250"/>
    </location>
</feature>
<protein>
    <submittedName>
        <fullName evidence="2">Uncharacterized protein</fullName>
    </submittedName>
</protein>
<feature type="compositionally biased region" description="Polar residues" evidence="1">
    <location>
        <begin position="1114"/>
        <end position="1123"/>
    </location>
</feature>